<dbReference type="Proteomes" id="UP000054538">
    <property type="component" value="Unassembled WGS sequence"/>
</dbReference>
<dbReference type="HOGENOM" id="CLU_1678489_0_0_1"/>
<name>A0A0D0DBC2_9AGAM</name>
<organism evidence="2 3">
    <name type="scientific">Paxillus rubicundulus Ve08.2h10</name>
    <dbReference type="NCBI Taxonomy" id="930991"/>
    <lineage>
        <taxon>Eukaryota</taxon>
        <taxon>Fungi</taxon>
        <taxon>Dikarya</taxon>
        <taxon>Basidiomycota</taxon>
        <taxon>Agaricomycotina</taxon>
        <taxon>Agaricomycetes</taxon>
        <taxon>Agaricomycetidae</taxon>
        <taxon>Boletales</taxon>
        <taxon>Paxilineae</taxon>
        <taxon>Paxillaceae</taxon>
        <taxon>Paxillus</taxon>
    </lineage>
</organism>
<feature type="region of interest" description="Disordered" evidence="1">
    <location>
        <begin position="19"/>
        <end position="38"/>
    </location>
</feature>
<protein>
    <submittedName>
        <fullName evidence="2">Uncharacterized protein</fullName>
    </submittedName>
</protein>
<keyword evidence="3" id="KW-1185">Reference proteome</keyword>
<evidence type="ECO:0000313" key="2">
    <source>
        <dbReference type="EMBL" id="KIK94432.1"/>
    </source>
</evidence>
<reference evidence="2 3" key="1">
    <citation type="submission" date="2014-04" db="EMBL/GenBank/DDBJ databases">
        <authorList>
            <consortium name="DOE Joint Genome Institute"/>
            <person name="Kuo A."/>
            <person name="Kohler A."/>
            <person name="Jargeat P."/>
            <person name="Nagy L.G."/>
            <person name="Floudas D."/>
            <person name="Copeland A."/>
            <person name="Barry K.W."/>
            <person name="Cichocki N."/>
            <person name="Veneault-Fourrey C."/>
            <person name="LaButti K."/>
            <person name="Lindquist E.A."/>
            <person name="Lipzen A."/>
            <person name="Lundell T."/>
            <person name="Morin E."/>
            <person name="Murat C."/>
            <person name="Sun H."/>
            <person name="Tunlid A."/>
            <person name="Henrissat B."/>
            <person name="Grigoriev I.V."/>
            <person name="Hibbett D.S."/>
            <person name="Martin F."/>
            <person name="Nordberg H.P."/>
            <person name="Cantor M.N."/>
            <person name="Hua S.X."/>
        </authorList>
    </citation>
    <scope>NUCLEOTIDE SEQUENCE [LARGE SCALE GENOMIC DNA]</scope>
    <source>
        <strain evidence="2 3">Ve08.2h10</strain>
    </source>
</reference>
<accession>A0A0D0DBC2</accession>
<dbReference type="EMBL" id="KN825108">
    <property type="protein sequence ID" value="KIK94432.1"/>
    <property type="molecule type" value="Genomic_DNA"/>
</dbReference>
<evidence type="ECO:0000313" key="3">
    <source>
        <dbReference type="Proteomes" id="UP000054538"/>
    </source>
</evidence>
<reference evidence="3" key="2">
    <citation type="submission" date="2015-01" db="EMBL/GenBank/DDBJ databases">
        <title>Evolutionary Origins and Diversification of the Mycorrhizal Mutualists.</title>
        <authorList>
            <consortium name="DOE Joint Genome Institute"/>
            <consortium name="Mycorrhizal Genomics Consortium"/>
            <person name="Kohler A."/>
            <person name="Kuo A."/>
            <person name="Nagy L.G."/>
            <person name="Floudas D."/>
            <person name="Copeland A."/>
            <person name="Barry K.W."/>
            <person name="Cichocki N."/>
            <person name="Veneault-Fourrey C."/>
            <person name="LaButti K."/>
            <person name="Lindquist E.A."/>
            <person name="Lipzen A."/>
            <person name="Lundell T."/>
            <person name="Morin E."/>
            <person name="Murat C."/>
            <person name="Riley R."/>
            <person name="Ohm R."/>
            <person name="Sun H."/>
            <person name="Tunlid A."/>
            <person name="Henrissat B."/>
            <person name="Grigoriev I.V."/>
            <person name="Hibbett D.S."/>
            <person name="Martin F."/>
        </authorList>
    </citation>
    <scope>NUCLEOTIDE SEQUENCE [LARGE SCALE GENOMIC DNA]</scope>
    <source>
        <strain evidence="3">Ve08.2h10</strain>
    </source>
</reference>
<evidence type="ECO:0000256" key="1">
    <source>
        <dbReference type="SAM" id="MobiDB-lite"/>
    </source>
</evidence>
<sequence>MSQSPLRLTFELDDIIAPSTRRPDVRRPSSPYSDACNDAQVMKPPAVEVPPVELSEQFEPPVPIGPRPHNEFLLSVSFILPCLSPSESLTPSSFPQSPHQTRLTRLPPSHVINLKMLCKRCPRWHPGSLHVPRAKCFCPKRFHTSDNAPGRCRTRRS</sequence>
<dbReference type="InParanoid" id="A0A0D0DBC2"/>
<gene>
    <name evidence="2" type="ORF">PAXRUDRAFT_449191</name>
</gene>
<dbReference type="AlphaFoldDB" id="A0A0D0DBC2"/>
<proteinExistence type="predicted"/>